<dbReference type="AlphaFoldDB" id="A0A4R2MXP8"/>
<sequence length="322" mass="34577">MTTLLEQLASGAITLRPAVLADAPAVYDAHRDSVLHLCADAYTPAQMATWFEGRSAAIHHPAIEAGQMTLAERDGRVLGFCAAVPGEVTLLFVRPEATGSGLGGHLLHIALLRARQGHDGPVTVVATRNSRRFYEHHGFAAVEDGFFVRGAAATRFEVVVMRGGPAVPQIVPLAERPDLMPLIRRWFEAEWPAWYGPGGPGNALHDLQAYARHDALPLGLVARLDGHPCGFMALKREGLASLPQLGPWVGAAVVHPGLRRLGIGRALLLELERRAAAMGETRLYCATATAASLLERCGWRRLQAVDHGGETLELYDKPLGGG</sequence>
<dbReference type="CDD" id="cd04301">
    <property type="entry name" value="NAT_SF"/>
    <property type="match status" value="2"/>
</dbReference>
<organism evidence="4 5">
    <name type="scientific">Rubrivivax gelatinosus</name>
    <name type="common">Rhodocyclus gelatinosus</name>
    <name type="synonym">Rhodopseudomonas gelatinosa</name>
    <dbReference type="NCBI Taxonomy" id="28068"/>
    <lineage>
        <taxon>Bacteria</taxon>
        <taxon>Pseudomonadati</taxon>
        <taxon>Pseudomonadota</taxon>
        <taxon>Betaproteobacteria</taxon>
        <taxon>Burkholderiales</taxon>
        <taxon>Sphaerotilaceae</taxon>
        <taxon>Rubrivivax</taxon>
    </lineage>
</organism>
<evidence type="ECO:0000259" key="3">
    <source>
        <dbReference type="PROSITE" id="PS51186"/>
    </source>
</evidence>
<feature type="domain" description="N-acetyltransferase" evidence="3">
    <location>
        <begin position="13"/>
        <end position="163"/>
    </location>
</feature>
<accession>A0A4R2MXP8</accession>
<name>A0A4R2MXP8_RUBGE</name>
<dbReference type="InterPro" id="IPR050832">
    <property type="entry name" value="Bact_Acetyltransf"/>
</dbReference>
<dbReference type="PANTHER" id="PTHR43877">
    <property type="entry name" value="AMINOALKYLPHOSPHONATE N-ACETYLTRANSFERASE-RELATED-RELATED"/>
    <property type="match status" value="1"/>
</dbReference>
<gene>
    <name evidence="4" type="ORF">EV684_101235</name>
</gene>
<dbReference type="Pfam" id="PF13673">
    <property type="entry name" value="Acetyltransf_10"/>
    <property type="match status" value="1"/>
</dbReference>
<evidence type="ECO:0000313" key="4">
    <source>
        <dbReference type="EMBL" id="TCP05363.1"/>
    </source>
</evidence>
<dbReference type="Gene3D" id="3.40.630.30">
    <property type="match status" value="2"/>
</dbReference>
<reference evidence="4 5" key="1">
    <citation type="submission" date="2019-03" db="EMBL/GenBank/DDBJ databases">
        <title>Genomic Encyclopedia of Type Strains, Phase IV (KMG-IV): sequencing the most valuable type-strain genomes for metagenomic binning, comparative biology and taxonomic classification.</title>
        <authorList>
            <person name="Goeker M."/>
        </authorList>
    </citation>
    <scope>NUCLEOTIDE SEQUENCE [LARGE SCALE GENOMIC DNA]</scope>
    <source>
        <strain evidence="4 5">DSM 1709</strain>
    </source>
</reference>
<proteinExistence type="predicted"/>
<comment type="caution">
    <text evidence="4">The sequence shown here is derived from an EMBL/GenBank/DDBJ whole genome shotgun (WGS) entry which is preliminary data.</text>
</comment>
<dbReference type="PANTHER" id="PTHR43877:SF2">
    <property type="entry name" value="AMINOALKYLPHOSPHONATE N-ACETYLTRANSFERASE-RELATED"/>
    <property type="match status" value="1"/>
</dbReference>
<dbReference type="Proteomes" id="UP000295106">
    <property type="component" value="Unassembled WGS sequence"/>
</dbReference>
<protein>
    <submittedName>
        <fullName evidence="4">Acetyltransferase (GNAT) family protein</fullName>
    </submittedName>
</protein>
<dbReference type="InterPro" id="IPR016181">
    <property type="entry name" value="Acyl_CoA_acyltransferase"/>
</dbReference>
<dbReference type="RefSeq" id="WP_132644372.1">
    <property type="nucleotide sequence ID" value="NZ_CP181386.1"/>
</dbReference>
<keyword evidence="1 4" id="KW-0808">Transferase</keyword>
<evidence type="ECO:0000256" key="2">
    <source>
        <dbReference type="ARBA" id="ARBA00023315"/>
    </source>
</evidence>
<dbReference type="OrthoDB" id="7356080at2"/>
<dbReference type="PROSITE" id="PS51186">
    <property type="entry name" value="GNAT"/>
    <property type="match status" value="2"/>
</dbReference>
<dbReference type="InterPro" id="IPR000182">
    <property type="entry name" value="GNAT_dom"/>
</dbReference>
<evidence type="ECO:0000313" key="5">
    <source>
        <dbReference type="Proteomes" id="UP000295106"/>
    </source>
</evidence>
<dbReference type="GO" id="GO:0016747">
    <property type="term" value="F:acyltransferase activity, transferring groups other than amino-acyl groups"/>
    <property type="evidence" value="ECO:0007669"/>
    <property type="project" value="InterPro"/>
</dbReference>
<evidence type="ECO:0000256" key="1">
    <source>
        <dbReference type="ARBA" id="ARBA00022679"/>
    </source>
</evidence>
<keyword evidence="2" id="KW-0012">Acyltransferase</keyword>
<dbReference type="SUPFAM" id="SSF55729">
    <property type="entry name" value="Acyl-CoA N-acyltransferases (Nat)"/>
    <property type="match status" value="2"/>
</dbReference>
<dbReference type="GeneID" id="99686963"/>
<dbReference type="EMBL" id="SLXD01000001">
    <property type="protein sequence ID" value="TCP05363.1"/>
    <property type="molecule type" value="Genomic_DNA"/>
</dbReference>
<feature type="domain" description="N-acetyltransferase" evidence="3">
    <location>
        <begin position="168"/>
        <end position="320"/>
    </location>
</feature>
<dbReference type="Pfam" id="PF00583">
    <property type="entry name" value="Acetyltransf_1"/>
    <property type="match status" value="1"/>
</dbReference>